<sequence>MLAAVRCRELNWFQQLPAFACTASVYSPSAAARQASPGLAQNGNNNIIGPDHNHISVADWRTPARPIISTPALQASRRAQQQEARVAALHASRLLLVIVLTPGLARSSEQDARRVSRTGSVSRTDRPDLPGGQVAPRSSGAAVGSRQAAYYHSQHKRDISEENIRRQYALFNKG</sequence>
<evidence type="ECO:0000313" key="2">
    <source>
        <dbReference type="EMBL" id="KAK3760997.1"/>
    </source>
</evidence>
<dbReference type="Proteomes" id="UP001283361">
    <property type="component" value="Unassembled WGS sequence"/>
</dbReference>
<gene>
    <name evidence="2" type="ORF">RRG08_022404</name>
</gene>
<dbReference type="AlphaFoldDB" id="A0AAE1D8B6"/>
<protein>
    <submittedName>
        <fullName evidence="2">Uncharacterized protein</fullName>
    </submittedName>
</protein>
<accession>A0AAE1D8B6</accession>
<keyword evidence="3" id="KW-1185">Reference proteome</keyword>
<organism evidence="2 3">
    <name type="scientific">Elysia crispata</name>
    <name type="common">lettuce slug</name>
    <dbReference type="NCBI Taxonomy" id="231223"/>
    <lineage>
        <taxon>Eukaryota</taxon>
        <taxon>Metazoa</taxon>
        <taxon>Spiralia</taxon>
        <taxon>Lophotrochozoa</taxon>
        <taxon>Mollusca</taxon>
        <taxon>Gastropoda</taxon>
        <taxon>Heterobranchia</taxon>
        <taxon>Euthyneura</taxon>
        <taxon>Panpulmonata</taxon>
        <taxon>Sacoglossa</taxon>
        <taxon>Placobranchoidea</taxon>
        <taxon>Plakobranchidae</taxon>
        <taxon>Elysia</taxon>
    </lineage>
</organism>
<evidence type="ECO:0000256" key="1">
    <source>
        <dbReference type="SAM" id="MobiDB-lite"/>
    </source>
</evidence>
<evidence type="ECO:0000313" key="3">
    <source>
        <dbReference type="Proteomes" id="UP001283361"/>
    </source>
</evidence>
<dbReference type="EMBL" id="JAWDGP010004927">
    <property type="protein sequence ID" value="KAK3760997.1"/>
    <property type="molecule type" value="Genomic_DNA"/>
</dbReference>
<proteinExistence type="predicted"/>
<reference evidence="2" key="1">
    <citation type="journal article" date="2023" name="G3 (Bethesda)">
        <title>A reference genome for the long-term kleptoplast-retaining sea slug Elysia crispata morphotype clarki.</title>
        <authorList>
            <person name="Eastman K.E."/>
            <person name="Pendleton A.L."/>
            <person name="Shaikh M.A."/>
            <person name="Suttiyut T."/>
            <person name="Ogas R."/>
            <person name="Tomko P."/>
            <person name="Gavelis G."/>
            <person name="Widhalm J.R."/>
            <person name="Wisecaver J.H."/>
        </authorList>
    </citation>
    <scope>NUCLEOTIDE SEQUENCE</scope>
    <source>
        <strain evidence="2">ECLA1</strain>
    </source>
</reference>
<name>A0AAE1D8B6_9GAST</name>
<comment type="caution">
    <text evidence="2">The sequence shown here is derived from an EMBL/GenBank/DDBJ whole genome shotgun (WGS) entry which is preliminary data.</text>
</comment>
<feature type="region of interest" description="Disordered" evidence="1">
    <location>
        <begin position="108"/>
        <end position="158"/>
    </location>
</feature>